<keyword evidence="2" id="KW-0689">Ribosomal protein</keyword>
<dbReference type="Gene3D" id="3.30.860.10">
    <property type="entry name" value="30s Ribosomal Protein S19, Chain A"/>
    <property type="match status" value="1"/>
</dbReference>
<reference evidence="6" key="1">
    <citation type="submission" date="2015-01" db="EMBL/GenBank/DDBJ databases">
        <authorList>
            <person name="Aksoy S."/>
            <person name="Warren W."/>
            <person name="Wilson R.K."/>
        </authorList>
    </citation>
    <scope>NUCLEOTIDE SEQUENCE [LARGE SCALE GENOMIC DNA]</scope>
    <source>
        <strain evidence="6">IAEA</strain>
    </source>
</reference>
<reference evidence="5" key="2">
    <citation type="submission" date="2020-05" db="UniProtKB">
        <authorList>
            <consortium name="EnsemblMetazoa"/>
        </authorList>
    </citation>
    <scope>IDENTIFICATION</scope>
    <source>
        <strain evidence="5">IAEA</strain>
    </source>
</reference>
<protein>
    <recommendedName>
        <fullName evidence="4">40S ribosomal protein S15</fullName>
    </recommendedName>
</protein>
<dbReference type="VEuPathDB" id="VectorBase:GPPI013993"/>
<evidence type="ECO:0000313" key="6">
    <source>
        <dbReference type="Proteomes" id="UP000092460"/>
    </source>
</evidence>
<evidence type="ECO:0000256" key="2">
    <source>
        <dbReference type="ARBA" id="ARBA00022980"/>
    </source>
</evidence>
<accession>A0A1B0AZN3</accession>
<dbReference type="AlphaFoldDB" id="A0A1B0AZN3"/>
<dbReference type="PANTHER" id="PTHR11880">
    <property type="entry name" value="RIBOSOMAL PROTEIN S19P FAMILY MEMBER"/>
    <property type="match status" value="1"/>
</dbReference>
<proteinExistence type="inferred from homology"/>
<dbReference type="STRING" id="67801.A0A1B0AZN3"/>
<evidence type="ECO:0000256" key="1">
    <source>
        <dbReference type="ARBA" id="ARBA00007345"/>
    </source>
</evidence>
<keyword evidence="6" id="KW-1185">Reference proteome</keyword>
<name>A0A1B0AZN3_9MUSC</name>
<evidence type="ECO:0000313" key="5">
    <source>
        <dbReference type="EnsemblMetazoa" id="GPPI013993-PA"/>
    </source>
</evidence>
<dbReference type="GO" id="GO:0003735">
    <property type="term" value="F:structural constituent of ribosome"/>
    <property type="evidence" value="ECO:0007669"/>
    <property type="project" value="InterPro"/>
</dbReference>
<dbReference type="EnsemblMetazoa" id="GPPI013993-RA">
    <property type="protein sequence ID" value="GPPI013993-PA"/>
    <property type="gene ID" value="GPPI013993"/>
</dbReference>
<dbReference type="EMBL" id="JXJN01006376">
    <property type="status" value="NOT_ANNOTATED_CDS"/>
    <property type="molecule type" value="Genomic_DNA"/>
</dbReference>
<dbReference type="GO" id="GO:0006412">
    <property type="term" value="P:translation"/>
    <property type="evidence" value="ECO:0007669"/>
    <property type="project" value="InterPro"/>
</dbReference>
<dbReference type="InterPro" id="IPR023575">
    <property type="entry name" value="Ribosomal_uS19_SF"/>
</dbReference>
<dbReference type="SUPFAM" id="SSF54570">
    <property type="entry name" value="Ribosomal protein S19"/>
    <property type="match status" value="1"/>
</dbReference>
<sequence>MHSNTGRRFSSDFKGKPMPLIKQFRKVRKEAPPMEKPEIVTTHRKHIIIWPEMTCNDCHLSVPLDTLAIKI</sequence>
<dbReference type="GO" id="GO:0022627">
    <property type="term" value="C:cytosolic small ribosomal subunit"/>
    <property type="evidence" value="ECO:0007669"/>
    <property type="project" value="TreeGrafter"/>
</dbReference>
<organism evidence="5 6">
    <name type="scientific">Glossina palpalis gambiensis</name>
    <dbReference type="NCBI Taxonomy" id="67801"/>
    <lineage>
        <taxon>Eukaryota</taxon>
        <taxon>Metazoa</taxon>
        <taxon>Ecdysozoa</taxon>
        <taxon>Arthropoda</taxon>
        <taxon>Hexapoda</taxon>
        <taxon>Insecta</taxon>
        <taxon>Pterygota</taxon>
        <taxon>Neoptera</taxon>
        <taxon>Endopterygota</taxon>
        <taxon>Diptera</taxon>
        <taxon>Brachycera</taxon>
        <taxon>Muscomorpha</taxon>
        <taxon>Hippoboscoidea</taxon>
        <taxon>Glossinidae</taxon>
        <taxon>Glossina</taxon>
    </lineage>
</organism>
<dbReference type="Proteomes" id="UP000092460">
    <property type="component" value="Unassembled WGS sequence"/>
</dbReference>
<comment type="similarity">
    <text evidence="1">Belongs to the universal ribosomal protein uS19 family.</text>
</comment>
<evidence type="ECO:0000256" key="4">
    <source>
        <dbReference type="ARBA" id="ARBA00035469"/>
    </source>
</evidence>
<evidence type="ECO:0000256" key="3">
    <source>
        <dbReference type="ARBA" id="ARBA00023274"/>
    </source>
</evidence>
<keyword evidence="3" id="KW-0687">Ribonucleoprotein</keyword>
<dbReference type="PANTHER" id="PTHR11880:SF2">
    <property type="entry name" value="SMALL RIBOSOMAL SUBUNIT PROTEIN US19"/>
    <property type="match status" value="1"/>
</dbReference>
<dbReference type="InterPro" id="IPR002222">
    <property type="entry name" value="Ribosomal_uS19"/>
</dbReference>
<dbReference type="GO" id="GO:0000028">
    <property type="term" value="P:ribosomal small subunit assembly"/>
    <property type="evidence" value="ECO:0007669"/>
    <property type="project" value="TreeGrafter"/>
</dbReference>